<accession>A0A545VHA8</accession>
<protein>
    <submittedName>
        <fullName evidence="2">Uncharacterized protein</fullName>
    </submittedName>
</protein>
<dbReference type="AlphaFoldDB" id="A0A545VHA8"/>
<evidence type="ECO:0000313" key="3">
    <source>
        <dbReference type="Proteomes" id="UP000315783"/>
    </source>
</evidence>
<evidence type="ECO:0000256" key="1">
    <source>
        <dbReference type="SAM" id="MobiDB-lite"/>
    </source>
</evidence>
<keyword evidence="3" id="KW-1185">Reference proteome</keyword>
<dbReference type="Proteomes" id="UP000315783">
    <property type="component" value="Unassembled WGS sequence"/>
</dbReference>
<gene>
    <name evidence="2" type="ORF">IF1G_01049</name>
</gene>
<comment type="caution">
    <text evidence="2">The sequence shown here is derived from an EMBL/GenBank/DDBJ whole genome shotgun (WGS) entry which is preliminary data.</text>
</comment>
<reference evidence="2 3" key="1">
    <citation type="journal article" date="2019" name="Appl. Microbiol. Biotechnol.">
        <title>Genome sequence of Isaria javanica and comparative genome analysis insights into family S53 peptidase evolution in fungal entomopathogens.</title>
        <authorList>
            <person name="Lin R."/>
            <person name="Zhang X."/>
            <person name="Xin B."/>
            <person name="Zou M."/>
            <person name="Gao Y."/>
            <person name="Qin F."/>
            <person name="Hu Q."/>
            <person name="Xie B."/>
            <person name="Cheng X."/>
        </authorList>
    </citation>
    <scope>NUCLEOTIDE SEQUENCE [LARGE SCALE GENOMIC DNA]</scope>
    <source>
        <strain evidence="2 3">IJ1G</strain>
    </source>
</reference>
<feature type="compositionally biased region" description="Polar residues" evidence="1">
    <location>
        <begin position="7"/>
        <end position="20"/>
    </location>
</feature>
<organism evidence="2 3">
    <name type="scientific">Cordyceps javanica</name>
    <dbReference type="NCBI Taxonomy" id="43265"/>
    <lineage>
        <taxon>Eukaryota</taxon>
        <taxon>Fungi</taxon>
        <taxon>Dikarya</taxon>
        <taxon>Ascomycota</taxon>
        <taxon>Pezizomycotina</taxon>
        <taxon>Sordariomycetes</taxon>
        <taxon>Hypocreomycetidae</taxon>
        <taxon>Hypocreales</taxon>
        <taxon>Cordycipitaceae</taxon>
        <taxon>Cordyceps</taxon>
    </lineage>
</organism>
<feature type="region of interest" description="Disordered" evidence="1">
    <location>
        <begin position="1"/>
        <end position="31"/>
    </location>
</feature>
<evidence type="ECO:0000313" key="2">
    <source>
        <dbReference type="EMBL" id="TQW01118.1"/>
    </source>
</evidence>
<name>A0A545VHA8_9HYPO</name>
<sequence>MIRHYTENTPSSYLFVTSESPSRKRHHHGANCQLSPGPIDYLKAFARIPSRLLVRGEYQEAHSHHVRPFAKTKAARRPDCDRLWRRHHRRLSDRRAAQIRPPEDRGITNHQILAARLSPGGVLSNEDNVLIGIGFAVQSIKQFRTDSPAQQIAILEEQRKHLVHQRAQIDRKMEVFQERLVEREVEKAKRSR</sequence>
<dbReference type="EMBL" id="SPUK01000001">
    <property type="protein sequence ID" value="TQW01118.1"/>
    <property type="molecule type" value="Genomic_DNA"/>
</dbReference>
<proteinExistence type="predicted"/>